<evidence type="ECO:0000313" key="3">
    <source>
        <dbReference type="EMBL" id="KAL3810788.1"/>
    </source>
</evidence>
<reference evidence="3 4" key="1">
    <citation type="submission" date="2024-10" db="EMBL/GenBank/DDBJ databases">
        <title>Updated reference genomes for cyclostephanoid diatoms.</title>
        <authorList>
            <person name="Roberts W.R."/>
            <person name="Alverson A.J."/>
        </authorList>
    </citation>
    <scope>NUCLEOTIDE SEQUENCE [LARGE SCALE GENOMIC DNA]</scope>
    <source>
        <strain evidence="3 4">AJA228-03</strain>
    </source>
</reference>
<feature type="compositionally biased region" description="Low complexity" evidence="1">
    <location>
        <begin position="60"/>
        <end position="70"/>
    </location>
</feature>
<keyword evidence="2" id="KW-0812">Transmembrane</keyword>
<accession>A0ABD3RD31</accession>
<gene>
    <name evidence="3" type="ORF">ACHAXA_006432</name>
</gene>
<sequence>MALARPVHRPHRLQRGGGVRIRVRGACLLLLLLVWLRLQLLIWLRYLGHLETTMATTTNTTTSSMSMSTSRGGNGGVMPTTLTMSSSSSSSSPSPPYANSTVEGGGIVPLTIVTGANSPFFGALRNLVGSVRYWCPPSRCRIAVFNLGLTDDEINESRAWCGVRVHWSDGYHGADPNTYAFKPNAIYEAVTVRYGGAVLWLDAGSTVTGRIYDAVVPHMLDEGAFLVQGQDLNMVPWVHPLMFEYLGANASDFDHKHSYSGNTVGFVNDSETSNAILPPWRDCASDSRCISPPGSDKGNHRYDQAALSVIAYAAESSRGLSITPRTDLLAASSGQLNPCTVESDMVVWTSRGKERCYADYIQRGCEEGGGGGGGDVGA</sequence>
<dbReference type="AlphaFoldDB" id="A0ABD3RD31"/>
<protein>
    <submittedName>
        <fullName evidence="3">Uncharacterized protein</fullName>
    </submittedName>
</protein>
<feature type="transmembrane region" description="Helical" evidence="2">
    <location>
        <begin position="21"/>
        <end position="44"/>
    </location>
</feature>
<comment type="caution">
    <text evidence="3">The sequence shown here is derived from an EMBL/GenBank/DDBJ whole genome shotgun (WGS) entry which is preliminary data.</text>
</comment>
<name>A0ABD3RD31_9STRA</name>
<keyword evidence="2" id="KW-1133">Transmembrane helix</keyword>
<organism evidence="3 4">
    <name type="scientific">Cyclostephanos tholiformis</name>
    <dbReference type="NCBI Taxonomy" id="382380"/>
    <lineage>
        <taxon>Eukaryota</taxon>
        <taxon>Sar</taxon>
        <taxon>Stramenopiles</taxon>
        <taxon>Ochrophyta</taxon>
        <taxon>Bacillariophyta</taxon>
        <taxon>Coscinodiscophyceae</taxon>
        <taxon>Thalassiosirophycidae</taxon>
        <taxon>Stephanodiscales</taxon>
        <taxon>Stephanodiscaceae</taxon>
        <taxon>Cyclostephanos</taxon>
    </lineage>
</organism>
<dbReference type="Proteomes" id="UP001530377">
    <property type="component" value="Unassembled WGS sequence"/>
</dbReference>
<evidence type="ECO:0000256" key="2">
    <source>
        <dbReference type="SAM" id="Phobius"/>
    </source>
</evidence>
<feature type="region of interest" description="Disordered" evidence="1">
    <location>
        <begin position="60"/>
        <end position="98"/>
    </location>
</feature>
<keyword evidence="4" id="KW-1185">Reference proteome</keyword>
<dbReference type="EMBL" id="JALLPB020000302">
    <property type="protein sequence ID" value="KAL3810788.1"/>
    <property type="molecule type" value="Genomic_DNA"/>
</dbReference>
<dbReference type="PANTHER" id="PTHR31389:SF4">
    <property type="entry name" value="LD39211P"/>
    <property type="match status" value="1"/>
</dbReference>
<dbReference type="PANTHER" id="PTHR31389">
    <property type="entry name" value="LD39211P"/>
    <property type="match status" value="1"/>
</dbReference>
<evidence type="ECO:0000256" key="1">
    <source>
        <dbReference type="SAM" id="MobiDB-lite"/>
    </source>
</evidence>
<proteinExistence type="predicted"/>
<evidence type="ECO:0000313" key="4">
    <source>
        <dbReference type="Proteomes" id="UP001530377"/>
    </source>
</evidence>
<keyword evidence="2" id="KW-0472">Membrane</keyword>